<feature type="compositionally biased region" description="Basic residues" evidence="1">
    <location>
        <begin position="237"/>
        <end position="247"/>
    </location>
</feature>
<name>A0A3S4F3N5_9PEZI</name>
<dbReference type="EMBL" id="OUUZ01000011">
    <property type="protein sequence ID" value="SPQ23616.1"/>
    <property type="molecule type" value="Genomic_DNA"/>
</dbReference>
<dbReference type="AlphaFoldDB" id="A0A3S4F3N5"/>
<evidence type="ECO:0000313" key="3">
    <source>
        <dbReference type="Proteomes" id="UP000289323"/>
    </source>
</evidence>
<evidence type="ECO:0000313" key="2">
    <source>
        <dbReference type="EMBL" id="SPQ23616.1"/>
    </source>
</evidence>
<feature type="region of interest" description="Disordered" evidence="1">
    <location>
        <begin position="1"/>
        <end position="104"/>
    </location>
</feature>
<protein>
    <submittedName>
        <fullName evidence="2">04038f91-b1dc-4960-9b99-a7d978cda7fa</fullName>
    </submittedName>
</protein>
<feature type="compositionally biased region" description="Basic and acidic residues" evidence="1">
    <location>
        <begin position="268"/>
        <end position="291"/>
    </location>
</feature>
<feature type="compositionally biased region" description="Polar residues" evidence="1">
    <location>
        <begin position="87"/>
        <end position="96"/>
    </location>
</feature>
<proteinExistence type="predicted"/>
<feature type="compositionally biased region" description="Acidic residues" evidence="1">
    <location>
        <begin position="217"/>
        <end position="234"/>
    </location>
</feature>
<reference evidence="2 3" key="1">
    <citation type="submission" date="2018-04" db="EMBL/GenBank/DDBJ databases">
        <authorList>
            <person name="Huttner S."/>
            <person name="Dainat J."/>
        </authorList>
    </citation>
    <scope>NUCLEOTIDE SEQUENCE [LARGE SCALE GENOMIC DNA]</scope>
</reference>
<feature type="compositionally biased region" description="Basic and acidic residues" evidence="1">
    <location>
        <begin position="188"/>
        <end position="216"/>
    </location>
</feature>
<evidence type="ECO:0000256" key="1">
    <source>
        <dbReference type="SAM" id="MobiDB-lite"/>
    </source>
</evidence>
<feature type="region of interest" description="Disordered" evidence="1">
    <location>
        <begin position="117"/>
        <end position="145"/>
    </location>
</feature>
<organism evidence="2 3">
    <name type="scientific">Thermothielavioides terrestris</name>
    <dbReference type="NCBI Taxonomy" id="2587410"/>
    <lineage>
        <taxon>Eukaryota</taxon>
        <taxon>Fungi</taxon>
        <taxon>Dikarya</taxon>
        <taxon>Ascomycota</taxon>
        <taxon>Pezizomycotina</taxon>
        <taxon>Sordariomycetes</taxon>
        <taxon>Sordariomycetidae</taxon>
        <taxon>Sordariales</taxon>
        <taxon>Chaetomiaceae</taxon>
        <taxon>Thermothielavioides</taxon>
    </lineage>
</organism>
<sequence length="298" mass="32492">MPPQEMMANTTSVALPDDILEYPPPIRTRNLDAGPASPALKHASPGPAHSDSLHDTGDIHSEPEHGDNLNPPPPSDAFNIDDYLSSDADSVTTPSRRPTAEGEEELLFNEAGYGLGGMQLPGLPDSFPSPSSPAAAPRAKALRRGRSSPVLLKATLDPELVGAMCWDDSMGTRVARGVPPKKLGRVLEGREKRRFVLDTAADEEKRAGDQEMGGRVDDDDDDGYEADFVEDEEQTTSRRRTTKKRTRVLSALCSEKCAEEEQGQQQEGRQEQQQEELPPQRETADEKREAQTDVVAAI</sequence>
<feature type="region of interest" description="Disordered" evidence="1">
    <location>
        <begin position="188"/>
        <end position="298"/>
    </location>
</feature>
<feature type="compositionally biased region" description="Basic and acidic residues" evidence="1">
    <location>
        <begin position="51"/>
        <end position="67"/>
    </location>
</feature>
<gene>
    <name evidence="2" type="ORF">TT172_LOCUS6035</name>
</gene>
<accession>A0A3S4F3N5</accession>
<dbReference type="Proteomes" id="UP000289323">
    <property type="component" value="Unassembled WGS sequence"/>
</dbReference>
<feature type="compositionally biased region" description="Low complexity" evidence="1">
    <location>
        <begin position="124"/>
        <end position="139"/>
    </location>
</feature>